<keyword evidence="2" id="KW-1185">Reference proteome</keyword>
<dbReference type="OrthoDB" id="6419443at2759"/>
<dbReference type="Proteomes" id="UP000887013">
    <property type="component" value="Unassembled WGS sequence"/>
</dbReference>
<accession>A0A8X6PE00</accession>
<protein>
    <submittedName>
        <fullName evidence="1">Uncharacterized protein</fullName>
    </submittedName>
</protein>
<sequence length="319" mass="36927">MNFTLVSSEVRVGFNVAYYSYPGKPLLSINMAEELDRIKADSEEKNFVRLFEEALKTFRGDLSDDDISKGIKDTISEFRKSIFNSCSIENFQYHYQRCGYFFRYSAPSAGLARDRVLDAIRNCQELRFLLTRQSMKILSIGSGPGSDIIGLCSAFYEVNEIFKPEFILVDHNIEWKVYFCVLFYLLRNNNFGYASSLFRYPTKEPLFITADTKFRPEGDYLIALKTADIIWMKGLLSILHCSCKRHFVIQNVISSMARGALLLVVDSPFCDTFDEYSDILERLYSQKNERYSFNHRPAEDYGYGFSPSSNQIINVFMKK</sequence>
<gene>
    <name evidence="1" type="primary">NCL1_19550</name>
    <name evidence="1" type="ORF">NPIL_149401</name>
</gene>
<comment type="caution">
    <text evidence="1">The sequence shown here is derived from an EMBL/GenBank/DDBJ whole genome shotgun (WGS) entry which is preliminary data.</text>
</comment>
<name>A0A8X6PE00_NEPPI</name>
<organism evidence="1 2">
    <name type="scientific">Nephila pilipes</name>
    <name type="common">Giant wood spider</name>
    <name type="synonym">Nephila maculata</name>
    <dbReference type="NCBI Taxonomy" id="299642"/>
    <lineage>
        <taxon>Eukaryota</taxon>
        <taxon>Metazoa</taxon>
        <taxon>Ecdysozoa</taxon>
        <taxon>Arthropoda</taxon>
        <taxon>Chelicerata</taxon>
        <taxon>Arachnida</taxon>
        <taxon>Araneae</taxon>
        <taxon>Araneomorphae</taxon>
        <taxon>Entelegynae</taxon>
        <taxon>Araneoidea</taxon>
        <taxon>Nephilidae</taxon>
        <taxon>Nephila</taxon>
    </lineage>
</organism>
<evidence type="ECO:0000313" key="1">
    <source>
        <dbReference type="EMBL" id="GFT65621.1"/>
    </source>
</evidence>
<proteinExistence type="predicted"/>
<dbReference type="AlphaFoldDB" id="A0A8X6PE00"/>
<dbReference type="EMBL" id="BMAW01115301">
    <property type="protein sequence ID" value="GFT65621.1"/>
    <property type="molecule type" value="Genomic_DNA"/>
</dbReference>
<evidence type="ECO:0000313" key="2">
    <source>
        <dbReference type="Proteomes" id="UP000887013"/>
    </source>
</evidence>
<reference evidence="1" key="1">
    <citation type="submission" date="2020-08" db="EMBL/GenBank/DDBJ databases">
        <title>Multicomponent nature underlies the extraordinary mechanical properties of spider dragline silk.</title>
        <authorList>
            <person name="Kono N."/>
            <person name="Nakamura H."/>
            <person name="Mori M."/>
            <person name="Yoshida Y."/>
            <person name="Ohtoshi R."/>
            <person name="Malay A.D."/>
            <person name="Moran D.A.P."/>
            <person name="Tomita M."/>
            <person name="Numata K."/>
            <person name="Arakawa K."/>
        </authorList>
    </citation>
    <scope>NUCLEOTIDE SEQUENCE</scope>
</reference>